<dbReference type="SUPFAM" id="SSF52091">
    <property type="entry name" value="SpoIIaa-like"/>
    <property type="match status" value="1"/>
</dbReference>
<dbReference type="AlphaFoldDB" id="A0A1G8JEK3"/>
<organism evidence="2 3">
    <name type="scientific">Alteribacillus bidgolensis</name>
    <dbReference type="NCBI Taxonomy" id="930129"/>
    <lineage>
        <taxon>Bacteria</taxon>
        <taxon>Bacillati</taxon>
        <taxon>Bacillota</taxon>
        <taxon>Bacilli</taxon>
        <taxon>Bacillales</taxon>
        <taxon>Bacillaceae</taxon>
        <taxon>Alteribacillus</taxon>
    </lineage>
</organism>
<dbReference type="Proteomes" id="UP000199017">
    <property type="component" value="Unassembled WGS sequence"/>
</dbReference>
<dbReference type="OrthoDB" id="1120027at2"/>
<protein>
    <submittedName>
        <fullName evidence="2">Anti-anti-sigma regulatory factor (Antagonist of anti-sigma factor)</fullName>
    </submittedName>
</protein>
<dbReference type="PANTHER" id="PTHR33745">
    <property type="entry name" value="RSBT ANTAGONIST PROTEIN RSBS-RELATED"/>
    <property type="match status" value="1"/>
</dbReference>
<evidence type="ECO:0000259" key="1">
    <source>
        <dbReference type="PROSITE" id="PS50801"/>
    </source>
</evidence>
<dbReference type="CDD" id="cd07041">
    <property type="entry name" value="STAS_RsbR_RsbS_like"/>
    <property type="match status" value="1"/>
</dbReference>
<feature type="domain" description="STAS" evidence="1">
    <location>
        <begin position="161"/>
        <end position="273"/>
    </location>
</feature>
<dbReference type="STRING" id="930129.SAMN05216352_106170"/>
<dbReference type="Pfam" id="PF01740">
    <property type="entry name" value="STAS"/>
    <property type="match status" value="1"/>
</dbReference>
<dbReference type="InterPro" id="IPR002645">
    <property type="entry name" value="STAS_dom"/>
</dbReference>
<evidence type="ECO:0000313" key="3">
    <source>
        <dbReference type="Proteomes" id="UP000199017"/>
    </source>
</evidence>
<gene>
    <name evidence="2" type="ORF">SAMN05216352_106170</name>
</gene>
<dbReference type="Gene3D" id="3.30.750.24">
    <property type="entry name" value="STAS domain"/>
    <property type="match status" value="1"/>
</dbReference>
<dbReference type="PANTHER" id="PTHR33745:SF8">
    <property type="entry name" value="BLUE-LIGHT PHOTORECEPTOR"/>
    <property type="match status" value="1"/>
</dbReference>
<dbReference type="RefSeq" id="WP_091585130.1">
    <property type="nucleotide sequence ID" value="NZ_FNDU01000006.1"/>
</dbReference>
<dbReference type="PROSITE" id="PS50801">
    <property type="entry name" value="STAS"/>
    <property type="match status" value="1"/>
</dbReference>
<evidence type="ECO:0000313" key="2">
    <source>
        <dbReference type="EMBL" id="SDI29699.1"/>
    </source>
</evidence>
<keyword evidence="3" id="KW-1185">Reference proteome</keyword>
<name>A0A1G8JEK3_9BACI</name>
<dbReference type="InterPro" id="IPR051932">
    <property type="entry name" value="Bact_StressResp_Reg"/>
</dbReference>
<accession>A0A1G8JEK3</accession>
<sequence length="281" mass="32364">MNLAYQEGQDMKAFLTENKDQFEHELLQEAVNVREKIEEIQLIGNINLIDNAHRLVTYVVEQKEADLIEFSKQEGVAWAKYKLTLTFKLEWVQAIRRTLWKFLQFYSHLRDNSSDDTDDFFVLEKKINDFIDKFLNSFFLSYSTYKDKLIESQSKLVENLSVPLIPVTTAMCVLPLIGTIDESRMKTIEEKVLMEIGEQRIQTLILDLSGIAEMEEVVVDHLMKVIEGVSIMGSEPIITGVRPEVVRKMIDLGINLEKKAETKGSLQQALSDFFITSSTEK</sequence>
<proteinExistence type="predicted"/>
<reference evidence="2 3" key="1">
    <citation type="submission" date="2016-10" db="EMBL/GenBank/DDBJ databases">
        <authorList>
            <person name="de Groot N.N."/>
        </authorList>
    </citation>
    <scope>NUCLEOTIDE SEQUENCE [LARGE SCALE GENOMIC DNA]</scope>
    <source>
        <strain evidence="3">P4B,CCM 7963,CECT 7998,DSM 25260,IBRC-M 10614,KCTC 13821</strain>
    </source>
</reference>
<dbReference type="InterPro" id="IPR036513">
    <property type="entry name" value="STAS_dom_sf"/>
</dbReference>
<dbReference type="EMBL" id="FNDU01000006">
    <property type="protein sequence ID" value="SDI29699.1"/>
    <property type="molecule type" value="Genomic_DNA"/>
</dbReference>